<proteinExistence type="predicted"/>
<dbReference type="VEuPathDB" id="VectorBase:LOC119163431"/>
<dbReference type="Proteomes" id="UP000821866">
    <property type="component" value="Chromosome 3"/>
</dbReference>
<dbReference type="EMBL" id="JABSTU010000005">
    <property type="protein sequence ID" value="KAH8032600.1"/>
    <property type="molecule type" value="Genomic_DNA"/>
</dbReference>
<reference evidence="2" key="1">
    <citation type="journal article" date="2020" name="Cell">
        <title>Large-Scale Comparative Analyses of Tick Genomes Elucidate Their Genetic Diversity and Vector Capacities.</title>
        <authorList>
            <consortium name="Tick Genome and Microbiome Consortium (TIGMIC)"/>
            <person name="Jia N."/>
            <person name="Wang J."/>
            <person name="Shi W."/>
            <person name="Du L."/>
            <person name="Sun Y."/>
            <person name="Zhan W."/>
            <person name="Jiang J.F."/>
            <person name="Wang Q."/>
            <person name="Zhang B."/>
            <person name="Ji P."/>
            <person name="Bell-Sakyi L."/>
            <person name="Cui X.M."/>
            <person name="Yuan T.T."/>
            <person name="Jiang B.G."/>
            <person name="Yang W.F."/>
            <person name="Lam T.T."/>
            <person name="Chang Q.C."/>
            <person name="Ding S.J."/>
            <person name="Wang X.J."/>
            <person name="Zhu J.G."/>
            <person name="Ruan X.D."/>
            <person name="Zhao L."/>
            <person name="Wei J.T."/>
            <person name="Ye R.Z."/>
            <person name="Que T.C."/>
            <person name="Du C.H."/>
            <person name="Zhou Y.H."/>
            <person name="Cheng J.X."/>
            <person name="Dai P.F."/>
            <person name="Guo W.B."/>
            <person name="Han X.H."/>
            <person name="Huang E.J."/>
            <person name="Li L.F."/>
            <person name="Wei W."/>
            <person name="Gao Y.C."/>
            <person name="Liu J.Z."/>
            <person name="Shao H.Z."/>
            <person name="Wang X."/>
            <person name="Wang C.C."/>
            <person name="Yang T.C."/>
            <person name="Huo Q.B."/>
            <person name="Li W."/>
            <person name="Chen H.Y."/>
            <person name="Chen S.E."/>
            <person name="Zhou L.G."/>
            <person name="Ni X.B."/>
            <person name="Tian J.H."/>
            <person name="Sheng Y."/>
            <person name="Liu T."/>
            <person name="Pan Y.S."/>
            <person name="Xia L.Y."/>
            <person name="Li J."/>
            <person name="Zhao F."/>
            <person name="Cao W.C."/>
        </authorList>
    </citation>
    <scope>NUCLEOTIDE SEQUENCE</scope>
    <source>
        <strain evidence="2">Rmic-2018</strain>
    </source>
</reference>
<feature type="region of interest" description="Disordered" evidence="1">
    <location>
        <begin position="33"/>
        <end position="101"/>
    </location>
</feature>
<evidence type="ECO:0000256" key="1">
    <source>
        <dbReference type="SAM" id="MobiDB-lite"/>
    </source>
</evidence>
<sequence length="189" mass="20537">MNRTSLFCWSVRPRAIPSPLINGPRTARSSAMFRSGTASHNSPTVARSSSQPPKTRTKGCTSATPPTISARQCPVPSQCARPSSESSPKTHRNMCESGRATRCRSPCDPPAGYPRPIVSWVIQHANGTLRALNSSRMIVDPQGGLHFSHVETQDAFPHAVYACVASSRSLLEYKLGNKILLNVESRPEQ</sequence>
<organism evidence="2 3">
    <name type="scientific">Rhipicephalus microplus</name>
    <name type="common">Cattle tick</name>
    <name type="synonym">Boophilus microplus</name>
    <dbReference type="NCBI Taxonomy" id="6941"/>
    <lineage>
        <taxon>Eukaryota</taxon>
        <taxon>Metazoa</taxon>
        <taxon>Ecdysozoa</taxon>
        <taxon>Arthropoda</taxon>
        <taxon>Chelicerata</taxon>
        <taxon>Arachnida</taxon>
        <taxon>Acari</taxon>
        <taxon>Parasitiformes</taxon>
        <taxon>Ixodida</taxon>
        <taxon>Ixodoidea</taxon>
        <taxon>Ixodidae</taxon>
        <taxon>Rhipicephalinae</taxon>
        <taxon>Rhipicephalus</taxon>
        <taxon>Boophilus</taxon>
    </lineage>
</organism>
<evidence type="ECO:0008006" key="4">
    <source>
        <dbReference type="Google" id="ProtNLM"/>
    </source>
</evidence>
<evidence type="ECO:0000313" key="2">
    <source>
        <dbReference type="EMBL" id="KAH8032600.1"/>
    </source>
</evidence>
<evidence type="ECO:0000313" key="3">
    <source>
        <dbReference type="Proteomes" id="UP000821866"/>
    </source>
</evidence>
<dbReference type="AlphaFoldDB" id="A0A9J6EF07"/>
<comment type="caution">
    <text evidence="2">The sequence shown here is derived from an EMBL/GenBank/DDBJ whole genome shotgun (WGS) entry which is preliminary data.</text>
</comment>
<dbReference type="SUPFAM" id="SSF48726">
    <property type="entry name" value="Immunoglobulin"/>
    <property type="match status" value="1"/>
</dbReference>
<reference evidence="2" key="2">
    <citation type="submission" date="2021-09" db="EMBL/GenBank/DDBJ databases">
        <authorList>
            <person name="Jia N."/>
            <person name="Wang J."/>
            <person name="Shi W."/>
            <person name="Du L."/>
            <person name="Sun Y."/>
            <person name="Zhan W."/>
            <person name="Jiang J."/>
            <person name="Wang Q."/>
            <person name="Zhang B."/>
            <person name="Ji P."/>
            <person name="Sakyi L.B."/>
            <person name="Cui X."/>
            <person name="Yuan T."/>
            <person name="Jiang B."/>
            <person name="Yang W."/>
            <person name="Lam T.T.-Y."/>
            <person name="Chang Q."/>
            <person name="Ding S."/>
            <person name="Wang X."/>
            <person name="Zhu J."/>
            <person name="Ruan X."/>
            <person name="Zhao L."/>
            <person name="Wei J."/>
            <person name="Que T."/>
            <person name="Du C."/>
            <person name="Cheng J."/>
            <person name="Dai P."/>
            <person name="Han X."/>
            <person name="Huang E."/>
            <person name="Gao Y."/>
            <person name="Liu J."/>
            <person name="Shao H."/>
            <person name="Ye R."/>
            <person name="Li L."/>
            <person name="Wei W."/>
            <person name="Wang X."/>
            <person name="Wang C."/>
            <person name="Huo Q."/>
            <person name="Li W."/>
            <person name="Guo W."/>
            <person name="Chen H."/>
            <person name="Chen S."/>
            <person name="Zhou L."/>
            <person name="Zhou L."/>
            <person name="Ni X."/>
            <person name="Tian J."/>
            <person name="Zhou Y."/>
            <person name="Sheng Y."/>
            <person name="Liu T."/>
            <person name="Pan Y."/>
            <person name="Xia L."/>
            <person name="Li J."/>
            <person name="Zhao F."/>
            <person name="Cao W."/>
        </authorList>
    </citation>
    <scope>NUCLEOTIDE SEQUENCE</scope>
    <source>
        <strain evidence="2">Rmic-2018</strain>
        <tissue evidence="2">Larvae</tissue>
    </source>
</reference>
<dbReference type="Gene3D" id="2.60.40.10">
    <property type="entry name" value="Immunoglobulins"/>
    <property type="match status" value="1"/>
</dbReference>
<dbReference type="InterPro" id="IPR013783">
    <property type="entry name" value="Ig-like_fold"/>
</dbReference>
<feature type="compositionally biased region" description="Polar residues" evidence="1">
    <location>
        <begin position="36"/>
        <end position="70"/>
    </location>
</feature>
<keyword evidence="3" id="KW-1185">Reference proteome</keyword>
<accession>A0A9J6EF07</accession>
<gene>
    <name evidence="2" type="ORF">HPB51_026053</name>
</gene>
<dbReference type="InterPro" id="IPR036179">
    <property type="entry name" value="Ig-like_dom_sf"/>
</dbReference>
<protein>
    <recommendedName>
        <fullName evidence="4">Ig-like domain-containing protein</fullName>
    </recommendedName>
</protein>
<name>A0A9J6EF07_RHIMP</name>